<dbReference type="InterPro" id="IPR058346">
    <property type="entry name" value="DUF8033"/>
</dbReference>
<name>A0A8S5T258_9CAUD</name>
<dbReference type="EMBL" id="BK032734">
    <property type="protein sequence ID" value="DAF57452.1"/>
    <property type="molecule type" value="Genomic_DNA"/>
</dbReference>
<proteinExistence type="predicted"/>
<dbReference type="Pfam" id="PF26096">
    <property type="entry name" value="DUF8033"/>
    <property type="match status" value="1"/>
</dbReference>
<feature type="domain" description="DUF8033" evidence="1">
    <location>
        <begin position="19"/>
        <end position="73"/>
    </location>
</feature>
<reference evidence="2" key="1">
    <citation type="journal article" date="2021" name="Proc. Natl. Acad. Sci. U.S.A.">
        <title>A Catalog of Tens of Thousands of Viruses from Human Metagenomes Reveals Hidden Associations with Chronic Diseases.</title>
        <authorList>
            <person name="Tisza M.J."/>
            <person name="Buck C.B."/>
        </authorList>
    </citation>
    <scope>NUCLEOTIDE SEQUENCE</scope>
    <source>
        <strain evidence="2">CtqfO1</strain>
    </source>
</reference>
<accession>A0A8S5T258</accession>
<evidence type="ECO:0000313" key="2">
    <source>
        <dbReference type="EMBL" id="DAF57452.1"/>
    </source>
</evidence>
<evidence type="ECO:0000259" key="1">
    <source>
        <dbReference type="Pfam" id="PF26096"/>
    </source>
</evidence>
<organism evidence="2">
    <name type="scientific">Myoviridae sp. ctqfO1</name>
    <dbReference type="NCBI Taxonomy" id="2827710"/>
    <lineage>
        <taxon>Viruses</taxon>
        <taxon>Duplodnaviria</taxon>
        <taxon>Heunggongvirae</taxon>
        <taxon>Uroviricota</taxon>
        <taxon>Caudoviricetes</taxon>
    </lineage>
</organism>
<sequence length="92" mass="10850">MCIDRKGELKMKAENFCGVKNQFVIHTKKAIVFQSYETPIAVYVRESGDMFVREEKFSRTTSKYTNRFLEEYPDAVIHYVHADALDMLMKEM</sequence>
<protein>
    <recommendedName>
        <fullName evidence="1">DUF8033 domain-containing protein</fullName>
    </recommendedName>
</protein>